<dbReference type="Gene3D" id="6.10.250.2410">
    <property type="match status" value="1"/>
</dbReference>
<dbReference type="PANTHER" id="PTHR33969:SF2">
    <property type="entry name" value="SEGREGATION AND CONDENSATION PROTEIN A"/>
    <property type="match status" value="1"/>
</dbReference>
<sequence>MTEVHPPRQGPVGGGDGPGTTMVAPSSAPIVHLEGFDGPMDLLLELARAQKVDLWRISILQLVEQYLAVVRAAQGMVRLEQAADWLVMAAWLAWLKSRLLLPEDDEEATDAEEAAALLHERLLELERMVQLGRWLGARDQLGLEVFERGQAESLVEVDRSGLAVEVPQLMRGYMAAMRRRVRKSVYQPRVLHFWTVQDALGRLRRMLGGHDTRVQWCGLEHFLPELPPRADMTDTMAETGRRAAVAGTLLASLEMARNGAIELRQAEQFGRILLRERTDRDVGDEAQPEEDMA</sequence>
<dbReference type="InterPro" id="IPR003768">
    <property type="entry name" value="ScpA"/>
</dbReference>
<accession>G2I202</accession>
<evidence type="ECO:0000313" key="3">
    <source>
        <dbReference type="EMBL" id="BAK84938.1"/>
    </source>
</evidence>
<gene>
    <name evidence="3" type="ordered locus">GLX_25260</name>
</gene>
<reference evidence="4" key="1">
    <citation type="journal article" date="2011" name="J. Bacteriol.">
        <title>Complete genome sequence of NBRC 3288, a unique cellulose-nonproducing strain of Gluconacetobacter xylinus isolated from vinegar.</title>
        <authorList>
            <person name="Ogino H."/>
            <person name="Azuma Y."/>
            <person name="Hosoyama A."/>
            <person name="Nakazawa H."/>
            <person name="Matsutani M."/>
            <person name="Hasegawa A."/>
            <person name="Otsuyama K."/>
            <person name="Matsushita K."/>
            <person name="Fujita N."/>
            <person name="Shirai M."/>
        </authorList>
    </citation>
    <scope>NUCLEOTIDE SEQUENCE [LARGE SCALE GENOMIC DNA]</scope>
    <source>
        <strain evidence="4">NBRC 3288 / BCRC 11682 / LMG 1693</strain>
    </source>
</reference>
<proteinExistence type="predicted"/>
<evidence type="ECO:0000256" key="1">
    <source>
        <dbReference type="ARBA" id="ARBA00044777"/>
    </source>
</evidence>
<dbReference type="EMBL" id="AP012159">
    <property type="protein sequence ID" value="BAK84938.1"/>
    <property type="molecule type" value="Genomic_DNA"/>
</dbReference>
<dbReference type="eggNOG" id="COG1354">
    <property type="taxonomic scope" value="Bacteria"/>
</dbReference>
<dbReference type="Pfam" id="PF02616">
    <property type="entry name" value="SMC_ScpA"/>
    <property type="match status" value="1"/>
</dbReference>
<organism evidence="3 4">
    <name type="scientific">Komagataeibacter medellinensis (strain NBRC 3288 / BCRC 11682 / LMG 1693 / Kondo 51)</name>
    <name type="common">Gluconacetobacter medellinensis</name>
    <dbReference type="NCBI Taxonomy" id="634177"/>
    <lineage>
        <taxon>Bacteria</taxon>
        <taxon>Pseudomonadati</taxon>
        <taxon>Pseudomonadota</taxon>
        <taxon>Alphaproteobacteria</taxon>
        <taxon>Acetobacterales</taxon>
        <taxon>Acetobacteraceae</taxon>
        <taxon>Komagataeibacter</taxon>
    </lineage>
</organism>
<dbReference type="Proteomes" id="UP000009044">
    <property type="component" value="Chromosome"/>
</dbReference>
<evidence type="ECO:0000313" key="4">
    <source>
        <dbReference type="Proteomes" id="UP000009044"/>
    </source>
</evidence>
<dbReference type="HOGENOM" id="CLU_038686_2_0_5"/>
<dbReference type="KEGG" id="gxy:GLX_25260"/>
<dbReference type="STRING" id="634177.GLX_25260"/>
<dbReference type="AlphaFoldDB" id="G2I202"/>
<dbReference type="PATRIC" id="fig|634177.7.peg.2819"/>
<evidence type="ECO:0000256" key="2">
    <source>
        <dbReference type="SAM" id="MobiDB-lite"/>
    </source>
</evidence>
<dbReference type="PANTHER" id="PTHR33969">
    <property type="entry name" value="SEGREGATION AND CONDENSATION PROTEIN A"/>
    <property type="match status" value="1"/>
</dbReference>
<protein>
    <recommendedName>
        <fullName evidence="1">Segregation and condensation protein A</fullName>
    </recommendedName>
</protein>
<feature type="region of interest" description="Disordered" evidence="2">
    <location>
        <begin position="1"/>
        <end position="24"/>
    </location>
</feature>
<name>G2I202_KOMMN</name>